<keyword evidence="1" id="KW-0732">Signal</keyword>
<dbReference type="EMBL" id="CP001778">
    <property type="protein sequence ID" value="ADD45817.1"/>
    <property type="molecule type" value="Genomic_DNA"/>
</dbReference>
<sequence>MSRASARTLVTALAAVIVLSAPAVLVADTATADEHQTRPVLFVGNNWDGTIDVVSDDENLDPVGQINAVPDIAERKAEIRRDPVALAYYLAIRQFIGEGHDQYVDDMYTTPDAKLLIVSRPSLADVVAIELGTGDIAWRFPVEGYRSDHMALSPDGTQVAVSASTGNTVHLLDVYTGQEEDSFATGDSPHENVYTNDGQYVVNASIGNVYTPFDHPLLGPTKGKRYFQIYDRYTGQLVKRVNMADKLADAGYRDMSASVRPMTFSPDERFVYFQVSFEHGFFEYDLRTDTVTRRAELPIADEVEDMPREEYLLDSAHHGIAMNTDGDRICVAGTMSDYATVVDRETFQHQGLIESGEKPYWATRSGDGQRCYVSWSGSDRISAISYTTGQETASAAVGDHPQRMRVGVVAADWS</sequence>
<dbReference type="SUPFAM" id="SSF50974">
    <property type="entry name" value="Nitrous oxide reductase, N-terminal domain"/>
    <property type="match status" value="1"/>
</dbReference>
<dbReference type="OrthoDB" id="62864at2"/>
<dbReference type="RefSeq" id="WP_013021388.1">
    <property type="nucleotide sequence ID" value="NC_013947.1"/>
</dbReference>
<dbReference type="Proteomes" id="UP000000844">
    <property type="component" value="Chromosome"/>
</dbReference>
<dbReference type="AlphaFoldDB" id="D3Q2R6"/>
<dbReference type="eggNOG" id="COG3391">
    <property type="taxonomic scope" value="Bacteria"/>
</dbReference>
<reference evidence="2 3" key="1">
    <citation type="journal article" date="2009" name="Stand. Genomic Sci.">
        <title>Complete genome sequence of Stackebrandtia nassauensis type strain (LLR-40K-21).</title>
        <authorList>
            <person name="Munk C."/>
            <person name="Lapidus A."/>
            <person name="Copeland A."/>
            <person name="Jando M."/>
            <person name="Mayilraj S."/>
            <person name="Glavina Del Rio T."/>
            <person name="Nolan M."/>
            <person name="Chen F."/>
            <person name="Lucas S."/>
            <person name="Tice H."/>
            <person name="Cheng J.F."/>
            <person name="Han C."/>
            <person name="Detter J.C."/>
            <person name="Bruce D."/>
            <person name="Goodwin L."/>
            <person name="Chain P."/>
            <person name="Pitluck S."/>
            <person name="Goker M."/>
            <person name="Ovchinikova G."/>
            <person name="Pati A."/>
            <person name="Ivanova N."/>
            <person name="Mavromatis K."/>
            <person name="Chen A."/>
            <person name="Palaniappan K."/>
            <person name="Land M."/>
            <person name="Hauser L."/>
            <person name="Chang Y.J."/>
            <person name="Jeffries C.D."/>
            <person name="Bristow J."/>
            <person name="Eisen J.A."/>
            <person name="Markowitz V."/>
            <person name="Hugenholtz P."/>
            <person name="Kyrpides N.C."/>
            <person name="Klenk H.P."/>
        </authorList>
    </citation>
    <scope>NUCLEOTIDE SEQUENCE [LARGE SCALE GENOMIC DNA]</scope>
    <source>
        <strain evidence="3">DSM 44728 / CIP 108903 / NRRL B-16338 / NBRC 102104 / LLR-40K-21</strain>
    </source>
</reference>
<accession>D3Q2R6</accession>
<feature type="signal peptide" evidence="1">
    <location>
        <begin position="1"/>
        <end position="23"/>
    </location>
</feature>
<feature type="chain" id="PRO_5039153395" description="Serine/threonine protein kinase" evidence="1">
    <location>
        <begin position="24"/>
        <end position="414"/>
    </location>
</feature>
<dbReference type="PANTHER" id="PTHR47197:SF3">
    <property type="entry name" value="DIHYDRO-HEME D1 DEHYDROGENASE"/>
    <property type="match status" value="1"/>
</dbReference>
<evidence type="ECO:0000256" key="1">
    <source>
        <dbReference type="SAM" id="SignalP"/>
    </source>
</evidence>
<dbReference type="KEGG" id="sna:Snas_6194"/>
<evidence type="ECO:0000313" key="3">
    <source>
        <dbReference type="Proteomes" id="UP000000844"/>
    </source>
</evidence>
<dbReference type="InterPro" id="IPR051200">
    <property type="entry name" value="Host-pathogen_enzymatic-act"/>
</dbReference>
<dbReference type="InterPro" id="IPR015943">
    <property type="entry name" value="WD40/YVTN_repeat-like_dom_sf"/>
</dbReference>
<keyword evidence="3" id="KW-1185">Reference proteome</keyword>
<dbReference type="InterPro" id="IPR011045">
    <property type="entry name" value="N2O_reductase_N"/>
</dbReference>
<dbReference type="Gene3D" id="2.130.10.10">
    <property type="entry name" value="YVTN repeat-like/Quinoprotein amine dehydrogenase"/>
    <property type="match status" value="2"/>
</dbReference>
<evidence type="ECO:0000313" key="2">
    <source>
        <dbReference type="EMBL" id="ADD45817.1"/>
    </source>
</evidence>
<protein>
    <recommendedName>
        <fullName evidence="4">Serine/threonine protein kinase</fullName>
    </recommendedName>
</protein>
<proteinExistence type="predicted"/>
<dbReference type="HOGENOM" id="CLU_058424_0_0_11"/>
<gene>
    <name evidence="2" type="ordered locus">Snas_6194</name>
</gene>
<dbReference type="STRING" id="446470.Snas_6194"/>
<evidence type="ECO:0008006" key="4">
    <source>
        <dbReference type="Google" id="ProtNLM"/>
    </source>
</evidence>
<organism evidence="2 3">
    <name type="scientific">Stackebrandtia nassauensis (strain DSM 44728 / CIP 108903 / NRRL B-16338 / NBRC 102104 / LLR-40K-21)</name>
    <dbReference type="NCBI Taxonomy" id="446470"/>
    <lineage>
        <taxon>Bacteria</taxon>
        <taxon>Bacillati</taxon>
        <taxon>Actinomycetota</taxon>
        <taxon>Actinomycetes</taxon>
        <taxon>Glycomycetales</taxon>
        <taxon>Glycomycetaceae</taxon>
        <taxon>Stackebrandtia</taxon>
    </lineage>
</organism>
<name>D3Q2R6_STANL</name>
<dbReference type="PANTHER" id="PTHR47197">
    <property type="entry name" value="PROTEIN NIRF"/>
    <property type="match status" value="1"/>
</dbReference>